<keyword evidence="5" id="KW-1185">Reference proteome</keyword>
<protein>
    <submittedName>
        <fullName evidence="6">Calmodulin</fullName>
    </submittedName>
</protein>
<dbReference type="InterPro" id="IPR050145">
    <property type="entry name" value="Centrin_CML-like"/>
</dbReference>
<dbReference type="SUPFAM" id="SSF47473">
    <property type="entry name" value="EF-hand"/>
    <property type="match status" value="1"/>
</dbReference>
<evidence type="ECO:0000256" key="2">
    <source>
        <dbReference type="ARBA" id="ARBA00022837"/>
    </source>
</evidence>
<dbReference type="Gene3D" id="1.10.238.10">
    <property type="entry name" value="EF-hand"/>
    <property type="match status" value="2"/>
</dbReference>
<accession>A0A183AJL8</accession>
<dbReference type="FunFam" id="1.10.238.10:FF:000178">
    <property type="entry name" value="Calmodulin-2 A"/>
    <property type="match status" value="1"/>
</dbReference>
<dbReference type="AlphaFoldDB" id="A0A183AJL8"/>
<dbReference type="InterPro" id="IPR018247">
    <property type="entry name" value="EF_Hand_1_Ca_BS"/>
</dbReference>
<dbReference type="Proteomes" id="UP000272942">
    <property type="component" value="Unassembled WGS sequence"/>
</dbReference>
<feature type="domain" description="EF-hand" evidence="3">
    <location>
        <begin position="134"/>
        <end position="169"/>
    </location>
</feature>
<feature type="domain" description="EF-hand" evidence="3">
    <location>
        <begin position="97"/>
        <end position="132"/>
    </location>
</feature>
<organism evidence="6">
    <name type="scientific">Echinostoma caproni</name>
    <dbReference type="NCBI Taxonomy" id="27848"/>
    <lineage>
        <taxon>Eukaryota</taxon>
        <taxon>Metazoa</taxon>
        <taxon>Spiralia</taxon>
        <taxon>Lophotrochozoa</taxon>
        <taxon>Platyhelminthes</taxon>
        <taxon>Trematoda</taxon>
        <taxon>Digenea</taxon>
        <taxon>Plagiorchiida</taxon>
        <taxon>Echinostomata</taxon>
        <taxon>Echinostomatoidea</taxon>
        <taxon>Echinostomatidae</taxon>
        <taxon>Echinostoma</taxon>
    </lineage>
</organism>
<dbReference type="SMART" id="SM00054">
    <property type="entry name" value="EFh"/>
    <property type="match status" value="4"/>
</dbReference>
<dbReference type="Pfam" id="PF13499">
    <property type="entry name" value="EF-hand_7"/>
    <property type="match status" value="2"/>
</dbReference>
<dbReference type="OrthoDB" id="6229588at2759"/>
<evidence type="ECO:0000259" key="3">
    <source>
        <dbReference type="PROSITE" id="PS50222"/>
    </source>
</evidence>
<reference evidence="6" key="1">
    <citation type="submission" date="2016-06" db="UniProtKB">
        <authorList>
            <consortium name="WormBaseParasite"/>
        </authorList>
    </citation>
    <scope>IDENTIFICATION</scope>
</reference>
<reference evidence="4 5" key="2">
    <citation type="submission" date="2018-11" db="EMBL/GenBank/DDBJ databases">
        <authorList>
            <consortium name="Pathogen Informatics"/>
        </authorList>
    </citation>
    <scope>NUCLEOTIDE SEQUENCE [LARGE SCALE GENOMIC DNA]</scope>
    <source>
        <strain evidence="4 5">Egypt</strain>
    </source>
</reference>
<keyword evidence="2" id="KW-0106">Calcium</keyword>
<evidence type="ECO:0000313" key="5">
    <source>
        <dbReference type="Proteomes" id="UP000272942"/>
    </source>
</evidence>
<proteinExistence type="predicted"/>
<gene>
    <name evidence="4" type="ORF">ECPE_LOCUS7153</name>
</gene>
<dbReference type="PANTHER" id="PTHR23050">
    <property type="entry name" value="CALCIUM BINDING PROTEIN"/>
    <property type="match status" value="1"/>
</dbReference>
<sequence length="203" mass="23866">MSRNEEPKGQHHRRLHMLSHLVKHREAHETGKDFDKENERNSLMERLKARHRNSKEQAEGNPAHVKLLSQKFDFIDKNHSGFLTKDEICACLELFGFNTEESKSFIKRFDQNKDGKISKQEFMDAVHKIKKSQVTEAQLRVIFRKADTNNSGKICTKELQDYLAENRNIVSKSQVQAWIKQHDEDGDGELDYEEFLSFLREHL</sequence>
<keyword evidence="1" id="KW-0677">Repeat</keyword>
<evidence type="ECO:0000313" key="6">
    <source>
        <dbReference type="WBParaSite" id="ECPE_0000716901-mRNA-1"/>
    </source>
</evidence>
<dbReference type="EMBL" id="UZAN01044231">
    <property type="protein sequence ID" value="VDP80319.1"/>
    <property type="molecule type" value="Genomic_DNA"/>
</dbReference>
<dbReference type="GO" id="GO:0043226">
    <property type="term" value="C:organelle"/>
    <property type="evidence" value="ECO:0007669"/>
    <property type="project" value="UniProtKB-ARBA"/>
</dbReference>
<evidence type="ECO:0000313" key="4">
    <source>
        <dbReference type="EMBL" id="VDP80319.1"/>
    </source>
</evidence>
<dbReference type="WBParaSite" id="ECPE_0000716901-mRNA-1">
    <property type="protein sequence ID" value="ECPE_0000716901-mRNA-1"/>
    <property type="gene ID" value="ECPE_0000716901"/>
</dbReference>
<feature type="domain" description="EF-hand" evidence="3">
    <location>
        <begin position="170"/>
        <end position="203"/>
    </location>
</feature>
<dbReference type="GO" id="GO:0005509">
    <property type="term" value="F:calcium ion binding"/>
    <property type="evidence" value="ECO:0007669"/>
    <property type="project" value="InterPro"/>
</dbReference>
<dbReference type="PROSITE" id="PS50222">
    <property type="entry name" value="EF_HAND_2"/>
    <property type="match status" value="3"/>
</dbReference>
<evidence type="ECO:0000256" key="1">
    <source>
        <dbReference type="ARBA" id="ARBA00022737"/>
    </source>
</evidence>
<dbReference type="PROSITE" id="PS00018">
    <property type="entry name" value="EF_HAND_1"/>
    <property type="match status" value="3"/>
</dbReference>
<dbReference type="CDD" id="cd00051">
    <property type="entry name" value="EFh"/>
    <property type="match status" value="1"/>
</dbReference>
<dbReference type="InterPro" id="IPR011992">
    <property type="entry name" value="EF-hand-dom_pair"/>
</dbReference>
<dbReference type="InterPro" id="IPR002048">
    <property type="entry name" value="EF_hand_dom"/>
</dbReference>
<name>A0A183AJL8_9TREM</name>